<dbReference type="Pfam" id="PF25876">
    <property type="entry name" value="HH_MFP_RND"/>
    <property type="match status" value="1"/>
</dbReference>
<evidence type="ECO:0000256" key="1">
    <source>
        <dbReference type="ARBA" id="ARBA00004167"/>
    </source>
</evidence>
<comment type="caution">
    <text evidence="8">The sequence shown here is derived from an EMBL/GenBank/DDBJ whole genome shotgun (WGS) entry which is preliminary data.</text>
</comment>
<feature type="domain" description="Multidrug resistance protein MdtA-like alpha-helical hairpin" evidence="5">
    <location>
        <begin position="107"/>
        <end position="169"/>
    </location>
</feature>
<organism evidence="8 9">
    <name type="scientific">Pseudoalteromonas lipolytica</name>
    <dbReference type="NCBI Taxonomy" id="570156"/>
    <lineage>
        <taxon>Bacteria</taxon>
        <taxon>Pseudomonadati</taxon>
        <taxon>Pseudomonadota</taxon>
        <taxon>Gammaproteobacteria</taxon>
        <taxon>Alteromonadales</taxon>
        <taxon>Pseudoalteromonadaceae</taxon>
        <taxon>Pseudoalteromonas</taxon>
    </lineage>
</organism>
<keyword evidence="9" id="KW-1185">Reference proteome</keyword>
<dbReference type="Gene3D" id="1.10.287.470">
    <property type="entry name" value="Helix hairpin bin"/>
    <property type="match status" value="1"/>
</dbReference>
<evidence type="ECO:0000259" key="6">
    <source>
        <dbReference type="Pfam" id="PF25917"/>
    </source>
</evidence>
<dbReference type="EMBL" id="JAQPZS010000003">
    <property type="protein sequence ID" value="MEJ6495356.1"/>
    <property type="molecule type" value="Genomic_DNA"/>
</dbReference>
<feature type="transmembrane region" description="Helical" evidence="4">
    <location>
        <begin position="12"/>
        <end position="32"/>
    </location>
</feature>
<dbReference type="RefSeq" id="WP_138617200.1">
    <property type="nucleotide sequence ID" value="NZ_JAQPZS010000003.1"/>
</dbReference>
<dbReference type="Proteomes" id="UP001377972">
    <property type="component" value="Unassembled WGS sequence"/>
</dbReference>
<keyword evidence="4" id="KW-1133">Transmembrane helix</keyword>
<dbReference type="Pfam" id="PF25917">
    <property type="entry name" value="BSH_RND"/>
    <property type="match status" value="1"/>
</dbReference>
<dbReference type="PANTHER" id="PTHR30367">
    <property type="entry name" value="P-HYDROXYBENZOIC ACID EFFLUX PUMP SUBUNIT AAEA-RELATED"/>
    <property type="match status" value="1"/>
</dbReference>
<reference evidence="8 9" key="1">
    <citation type="submission" date="2023-01" db="EMBL/GenBank/DDBJ databases">
        <title>Trichodesmium-associated heterotrophic epibiont bacteria.</title>
        <authorList>
            <person name="Cleveland C.S."/>
            <person name="Webb E.A."/>
        </authorList>
    </citation>
    <scope>NUCLEOTIDE SEQUENCE [LARGE SCALE GENOMIC DNA]</scope>
    <source>
        <strain evidence="8 9">USCH2</strain>
    </source>
</reference>
<proteinExistence type="inferred from homology"/>
<evidence type="ECO:0000259" key="5">
    <source>
        <dbReference type="Pfam" id="PF25876"/>
    </source>
</evidence>
<accession>A0ABU8SQP2</accession>
<comment type="similarity">
    <text evidence="2">Belongs to the membrane fusion protein (MFP) (TC 8.A.1) family.</text>
</comment>
<keyword evidence="4" id="KW-0472">Membrane</keyword>
<dbReference type="PANTHER" id="PTHR30367:SF6">
    <property type="entry name" value="SECRETION PROTEIN-RELATED"/>
    <property type="match status" value="1"/>
</dbReference>
<evidence type="ECO:0000313" key="8">
    <source>
        <dbReference type="EMBL" id="MEJ6495356.1"/>
    </source>
</evidence>
<feature type="domain" description="p-hydroxybenzoic acid efflux pump subunit AaeA-like beta-barrel" evidence="7">
    <location>
        <begin position="237"/>
        <end position="327"/>
    </location>
</feature>
<comment type="subcellular location">
    <subcellularLocation>
        <location evidence="1">Membrane</location>
        <topology evidence="1">Single-pass membrane protein</topology>
    </subcellularLocation>
</comment>
<dbReference type="InterPro" id="IPR058624">
    <property type="entry name" value="MdtA-like_HH"/>
</dbReference>
<dbReference type="Pfam" id="PF25963">
    <property type="entry name" value="Beta-barrel_AAEA"/>
    <property type="match status" value="1"/>
</dbReference>
<keyword evidence="3" id="KW-0175">Coiled coil</keyword>
<dbReference type="InterPro" id="IPR050393">
    <property type="entry name" value="MFP_Efflux_Pump"/>
</dbReference>
<dbReference type="SUPFAM" id="SSF111369">
    <property type="entry name" value="HlyD-like secretion proteins"/>
    <property type="match status" value="2"/>
</dbReference>
<evidence type="ECO:0000256" key="3">
    <source>
        <dbReference type="SAM" id="Coils"/>
    </source>
</evidence>
<feature type="domain" description="Multidrug resistance protein MdtA-like barrel-sandwich hybrid" evidence="6">
    <location>
        <begin position="44"/>
        <end position="229"/>
    </location>
</feature>
<evidence type="ECO:0000256" key="4">
    <source>
        <dbReference type="SAM" id="Phobius"/>
    </source>
</evidence>
<evidence type="ECO:0000313" key="9">
    <source>
        <dbReference type="Proteomes" id="UP001377972"/>
    </source>
</evidence>
<name>A0ABU8SQP2_9GAMM</name>
<feature type="coiled-coil region" evidence="3">
    <location>
        <begin position="84"/>
        <end position="125"/>
    </location>
</feature>
<dbReference type="InterPro" id="IPR058625">
    <property type="entry name" value="MdtA-like_BSH"/>
</dbReference>
<dbReference type="InterPro" id="IPR058634">
    <property type="entry name" value="AaeA-lik-b-barrel"/>
</dbReference>
<evidence type="ECO:0000256" key="2">
    <source>
        <dbReference type="ARBA" id="ARBA00009477"/>
    </source>
</evidence>
<keyword evidence="4" id="KW-0812">Transmembrane</keyword>
<dbReference type="Gene3D" id="2.40.30.170">
    <property type="match status" value="1"/>
</dbReference>
<sequence length="353" mass="39006">MTPDQKFARYVKISLAGFIVLFLYFVIADLYMPVTPQARVYHPVVQVTPQVSGRVTDVLVTNNQAVEKQQALFKINDEPFELAVQQAELAYDDAKLQNQRLDSSVKAIEAQLAAAQAKLHEQTLLFERGESLLKKRSISEQEYETINANYQSSKANVAAIEAQLSEAKLARGKIGDDNLALRHAQNQLEQAKLNLSYTTVTADTDGKTANLQVTPGTYANKGQPLMAIVANKADLVADFREKSLVHVQIGSTAKVSFDALPGKVFTGKIISFEAGVSDGQLNANGLLSATESSNRWVRDAQRQRIHIQLDEHQMLAKFPSGARATVQLLPDSNIGSWFASMQIRFISVLHFIY</sequence>
<gene>
    <name evidence="8" type="ORF">PQI24_04900</name>
</gene>
<evidence type="ECO:0000259" key="7">
    <source>
        <dbReference type="Pfam" id="PF25963"/>
    </source>
</evidence>
<protein>
    <submittedName>
        <fullName evidence="8">HlyD family secretion protein</fullName>
    </submittedName>
</protein>